<dbReference type="Pfam" id="PF01400">
    <property type="entry name" value="Astacin"/>
    <property type="match status" value="1"/>
</dbReference>
<name>A0A7X1KTS9_9PSED</name>
<sequence length="244" mass="27302">MMCNPLFCKTLPELDAEASRRVAMAERPTNALSASPNGRSKRALGQFSKFWAPGRTLTIGFFNDTPIVHKAAIEKVARQWLRSANLKFDFVDGMLADIRIYTDGDDNYSQVGTDALLASPMDATMALGVKPDDPLFGRTVLHEFGHVLGLLHEHQHPKANIPWDIPKLYAYFAAKGVDQQTVDINLLDKTDKALAKGTAYDRASIMHYSVLQEQTVGDWEVGINHTLSRRDRMFARRIYPKVVA</sequence>
<evidence type="ECO:0000259" key="1">
    <source>
        <dbReference type="Pfam" id="PF01400"/>
    </source>
</evidence>
<dbReference type="GO" id="GO:0004222">
    <property type="term" value="F:metalloendopeptidase activity"/>
    <property type="evidence" value="ECO:0007669"/>
    <property type="project" value="InterPro"/>
</dbReference>
<dbReference type="InterPro" id="IPR001506">
    <property type="entry name" value="Peptidase_M12A"/>
</dbReference>
<dbReference type="RefSeq" id="WP_185794260.1">
    <property type="nucleotide sequence ID" value="NZ_JACMYH010000002.1"/>
</dbReference>
<dbReference type="EMBL" id="JACMYH010000002">
    <property type="protein sequence ID" value="MBC2678675.1"/>
    <property type="molecule type" value="Genomic_DNA"/>
</dbReference>
<dbReference type="SUPFAM" id="SSF55486">
    <property type="entry name" value="Metalloproteases ('zincins'), catalytic domain"/>
    <property type="match status" value="1"/>
</dbReference>
<dbReference type="Proteomes" id="UP000546173">
    <property type="component" value="Unassembled WGS sequence"/>
</dbReference>
<dbReference type="AlphaFoldDB" id="A0A7X1KTS9"/>
<accession>A0A7X1KTS9</accession>
<dbReference type="Gene3D" id="3.40.390.10">
    <property type="entry name" value="Collagenase (Catalytic Domain)"/>
    <property type="match status" value="1"/>
</dbReference>
<protein>
    <submittedName>
        <fullName evidence="2">Peptidase M12</fullName>
    </submittedName>
</protein>
<proteinExistence type="predicted"/>
<reference evidence="2 3" key="1">
    <citation type="submission" date="2020-08" db="EMBL/GenBank/DDBJ databases">
        <title>Pseudomonas sp. nov.</title>
        <authorList>
            <person name="Gieschler S."/>
            <person name="Fiedler G."/>
            <person name="Brinks E."/>
            <person name="Boehnlein C."/>
            <person name="Franz C.M.A.P."/>
            <person name="Kabisch J."/>
        </authorList>
    </citation>
    <scope>NUCLEOTIDE SEQUENCE [LARGE SCALE GENOMIC DNA]</scope>
    <source>
        <strain evidence="2 3">MBT-2</strain>
    </source>
</reference>
<dbReference type="GO" id="GO:0006508">
    <property type="term" value="P:proteolysis"/>
    <property type="evidence" value="ECO:0007669"/>
    <property type="project" value="InterPro"/>
</dbReference>
<keyword evidence="3" id="KW-1185">Reference proteome</keyword>
<comment type="caution">
    <text evidence="2">The sequence shown here is derived from an EMBL/GenBank/DDBJ whole genome shotgun (WGS) entry which is preliminary data.</text>
</comment>
<dbReference type="InterPro" id="IPR024079">
    <property type="entry name" value="MetalloPept_cat_dom_sf"/>
</dbReference>
<feature type="domain" description="Peptidase M12A" evidence="1">
    <location>
        <begin position="68"/>
        <end position="211"/>
    </location>
</feature>
<organism evidence="2 3">
    <name type="scientific">Pseudomonas baltica</name>
    <dbReference type="NCBI Taxonomy" id="2762576"/>
    <lineage>
        <taxon>Bacteria</taxon>
        <taxon>Pseudomonadati</taxon>
        <taxon>Pseudomonadota</taxon>
        <taxon>Gammaproteobacteria</taxon>
        <taxon>Pseudomonadales</taxon>
        <taxon>Pseudomonadaceae</taxon>
        <taxon>Pseudomonas</taxon>
    </lineage>
</organism>
<evidence type="ECO:0000313" key="3">
    <source>
        <dbReference type="Proteomes" id="UP000546173"/>
    </source>
</evidence>
<gene>
    <name evidence="2" type="ORF">H7993_09760</name>
</gene>
<evidence type="ECO:0000313" key="2">
    <source>
        <dbReference type="EMBL" id="MBC2678675.1"/>
    </source>
</evidence>